<reference evidence="1" key="1">
    <citation type="journal article" date="2020" name="Stud. Mycol.">
        <title>101 Dothideomycetes genomes: a test case for predicting lifestyles and emergence of pathogens.</title>
        <authorList>
            <person name="Haridas S."/>
            <person name="Albert R."/>
            <person name="Binder M."/>
            <person name="Bloem J."/>
            <person name="Labutti K."/>
            <person name="Salamov A."/>
            <person name="Andreopoulos B."/>
            <person name="Baker S."/>
            <person name="Barry K."/>
            <person name="Bills G."/>
            <person name="Bluhm B."/>
            <person name="Cannon C."/>
            <person name="Castanera R."/>
            <person name="Culley D."/>
            <person name="Daum C."/>
            <person name="Ezra D."/>
            <person name="Gonzalez J."/>
            <person name="Henrissat B."/>
            <person name="Kuo A."/>
            <person name="Liang C."/>
            <person name="Lipzen A."/>
            <person name="Lutzoni F."/>
            <person name="Magnuson J."/>
            <person name="Mondo S."/>
            <person name="Nolan M."/>
            <person name="Ohm R."/>
            <person name="Pangilinan J."/>
            <person name="Park H.-J."/>
            <person name="Ramirez L."/>
            <person name="Alfaro M."/>
            <person name="Sun H."/>
            <person name="Tritt A."/>
            <person name="Yoshinaga Y."/>
            <person name="Zwiers L.-H."/>
            <person name="Turgeon B."/>
            <person name="Goodwin S."/>
            <person name="Spatafora J."/>
            <person name="Crous P."/>
            <person name="Grigoriev I."/>
        </authorList>
    </citation>
    <scope>NUCLEOTIDE SEQUENCE</scope>
    <source>
        <strain evidence="1">ATCC 200398</strain>
    </source>
</reference>
<evidence type="ECO:0000313" key="1">
    <source>
        <dbReference type="EMBL" id="KAF2468189.1"/>
    </source>
</evidence>
<accession>A0ACB6QMI8</accession>
<evidence type="ECO:0000313" key="2">
    <source>
        <dbReference type="Proteomes" id="UP000799755"/>
    </source>
</evidence>
<comment type="caution">
    <text evidence="1">The sequence shown here is derived from an EMBL/GenBank/DDBJ whole genome shotgun (WGS) entry which is preliminary data.</text>
</comment>
<sequence>MPLLGVNELDDHGELKVIDSLVQVTSPTPSPMQAMLRIVGRNEALHPRPDPIPTLEAAVLKVLGLLMTSLLGTVTSTLFFKARGG</sequence>
<proteinExistence type="predicted"/>
<gene>
    <name evidence="1" type="ORF">BDR25DRAFT_305180</name>
</gene>
<organism evidence="1 2">
    <name type="scientific">Lindgomyces ingoldianus</name>
    <dbReference type="NCBI Taxonomy" id="673940"/>
    <lineage>
        <taxon>Eukaryota</taxon>
        <taxon>Fungi</taxon>
        <taxon>Dikarya</taxon>
        <taxon>Ascomycota</taxon>
        <taxon>Pezizomycotina</taxon>
        <taxon>Dothideomycetes</taxon>
        <taxon>Pleosporomycetidae</taxon>
        <taxon>Pleosporales</taxon>
        <taxon>Lindgomycetaceae</taxon>
        <taxon>Lindgomyces</taxon>
    </lineage>
</organism>
<dbReference type="Proteomes" id="UP000799755">
    <property type="component" value="Unassembled WGS sequence"/>
</dbReference>
<protein>
    <submittedName>
        <fullName evidence="1">Uncharacterized protein</fullName>
    </submittedName>
</protein>
<dbReference type="EMBL" id="MU003517">
    <property type="protein sequence ID" value="KAF2468189.1"/>
    <property type="molecule type" value="Genomic_DNA"/>
</dbReference>
<name>A0ACB6QMI8_9PLEO</name>
<keyword evidence="2" id="KW-1185">Reference proteome</keyword>